<feature type="chain" id="PRO_5014409990" description="Outer membrane protein beta-barrel domain-containing protein" evidence="1">
    <location>
        <begin position="24"/>
        <end position="273"/>
    </location>
</feature>
<accession>A0A2J0LM85</accession>
<evidence type="ECO:0000313" key="3">
    <source>
        <dbReference type="Proteomes" id="UP000231267"/>
    </source>
</evidence>
<keyword evidence="1" id="KW-0732">Signal</keyword>
<feature type="signal peptide" evidence="1">
    <location>
        <begin position="1"/>
        <end position="23"/>
    </location>
</feature>
<dbReference type="EMBL" id="PFGP01000152">
    <property type="protein sequence ID" value="PIW65796.1"/>
    <property type="molecule type" value="Genomic_DNA"/>
</dbReference>
<name>A0A2J0LM85_9BACT</name>
<reference evidence="2 3" key="1">
    <citation type="submission" date="2017-09" db="EMBL/GenBank/DDBJ databases">
        <title>Depth-based differentiation of microbial function through sediment-hosted aquifers and enrichment of novel symbionts in the deep terrestrial subsurface.</title>
        <authorList>
            <person name="Probst A.J."/>
            <person name="Ladd B."/>
            <person name="Jarett J.K."/>
            <person name="Geller-Mcgrath D.E."/>
            <person name="Sieber C.M."/>
            <person name="Emerson J.B."/>
            <person name="Anantharaman K."/>
            <person name="Thomas B.C."/>
            <person name="Malmstrom R."/>
            <person name="Stieglmeier M."/>
            <person name="Klingl A."/>
            <person name="Woyke T."/>
            <person name="Ryan C.M."/>
            <person name="Banfield J.F."/>
        </authorList>
    </citation>
    <scope>NUCLEOTIDE SEQUENCE [LARGE SCALE GENOMIC DNA]</scope>
    <source>
        <strain evidence="2">CG12_big_fil_rev_8_21_14_0_65_43_15</strain>
    </source>
</reference>
<evidence type="ECO:0008006" key="4">
    <source>
        <dbReference type="Google" id="ProtNLM"/>
    </source>
</evidence>
<dbReference type="Proteomes" id="UP000231267">
    <property type="component" value="Unassembled WGS sequence"/>
</dbReference>
<evidence type="ECO:0000256" key="1">
    <source>
        <dbReference type="SAM" id="SignalP"/>
    </source>
</evidence>
<gene>
    <name evidence="2" type="ORF">COW11_06630</name>
</gene>
<dbReference type="AlphaFoldDB" id="A0A2J0LM85"/>
<evidence type="ECO:0000313" key="2">
    <source>
        <dbReference type="EMBL" id="PIW65796.1"/>
    </source>
</evidence>
<organism evidence="2 3">
    <name type="scientific">Candidatus Taenaricola geysiri</name>
    <dbReference type="NCBI Taxonomy" id="1974752"/>
    <lineage>
        <taxon>Bacteria</taxon>
        <taxon>Pseudomonadati</taxon>
        <taxon>Candidatus Omnitrophota</taxon>
        <taxon>Candidatus Taenaricola</taxon>
    </lineage>
</organism>
<protein>
    <recommendedName>
        <fullName evidence="4">Outer membrane protein beta-barrel domain-containing protein</fullName>
    </recommendedName>
</protein>
<proteinExistence type="predicted"/>
<sequence length="273" mass="30026">MKRLLVFSGVVFFCLFISAVSFAETIGNVADINYPPGKGVYSSQMADFVTLNVGFDTEMLIEKKFKCDSAITTQAPDLSGQYYMGRISVTLFNKIQPYVKLGYSDLEMEWKDNANGTVKLDMNYAPAWAVGVKAYLWEFEGMGLKVFSAASFRSTKPDKVDSLSVNGVTGGVTNKKFQIYEKQAAIGISREFKPGDYKDFSIVPYVGVAWSATNARVSVTQNANVINSGAKEQEDNWGLFFGADVMIMDSLSFNVEGRFIDQKAASVGLSALF</sequence>
<comment type="caution">
    <text evidence="2">The sequence shown here is derived from an EMBL/GenBank/DDBJ whole genome shotgun (WGS) entry which is preliminary data.</text>
</comment>